<protein>
    <recommendedName>
        <fullName evidence="3">DUF748 domain-containing protein</fullName>
    </recommendedName>
</protein>
<name>A0ABZ0UNA4_9RICK</name>
<evidence type="ECO:0000313" key="1">
    <source>
        <dbReference type="EMBL" id="WPX96573.1"/>
    </source>
</evidence>
<evidence type="ECO:0008006" key="3">
    <source>
        <dbReference type="Google" id="ProtNLM"/>
    </source>
</evidence>
<reference evidence="1 2" key="1">
    <citation type="submission" date="2022-11" db="EMBL/GenBank/DDBJ databases">
        <title>Host association and intracellularity evolved multiple times independently in the Rickettsiales.</title>
        <authorList>
            <person name="Castelli M."/>
            <person name="Nardi T."/>
            <person name="Gammuto L."/>
            <person name="Bellinzona G."/>
            <person name="Sabaneyeva E."/>
            <person name="Potekhin A."/>
            <person name="Serra V."/>
            <person name="Petroni G."/>
            <person name="Sassera D."/>
        </authorList>
    </citation>
    <scope>NUCLEOTIDE SEQUENCE [LARGE SCALE GENOMIC DNA]</scope>
    <source>
        <strain evidence="1 2">NDG2</strain>
    </source>
</reference>
<dbReference type="EMBL" id="CP110820">
    <property type="protein sequence ID" value="WPX96573.1"/>
    <property type="molecule type" value="Genomic_DNA"/>
</dbReference>
<evidence type="ECO:0000313" key="2">
    <source>
        <dbReference type="Proteomes" id="UP001327219"/>
    </source>
</evidence>
<keyword evidence="2" id="KW-1185">Reference proteome</keyword>
<sequence length="402" mass="45841">MKKKILWISTACLLIGVNFVLRYMHINKIEETIDIVSDKLLEHGLKLTYDKISYGNIGFWNVSARMVKPVFLQERQGFSDKSSVEYIDLTHSLITKSLKVESSDKINTLITDANGEQKYSSTFTSAPAFNVKLKGYLITQNEFLEKNRLERYFIKYVDELNYTSSGHITSKVEKDDTVTSISSVDNFTVKLTNQSVEDHTGFNVKFNSDKAKYFSTPTSDSYAKLNSELGEISLIGDLNCSFDFKDDARINLNEEVILADVKPVYKLHIDTLKLTTQPYSFQIDGDMVLGKTQMIPFFDLKFGVVNYTNLLNFYFNFYNTLFANADIMRALSLGMIQDNQKAAVIKLFEKVASKSQNDKYELRITQLKEAPMMIGTYSFDEVAAMYNKLIEQKGEGDTKAIE</sequence>
<proteinExistence type="predicted"/>
<gene>
    <name evidence="1" type="ORF">Bandiella_00689</name>
</gene>
<dbReference type="Proteomes" id="UP001327219">
    <property type="component" value="Chromosome"/>
</dbReference>
<accession>A0ABZ0UNA4</accession>
<organism evidence="1 2">
    <name type="scientific">Candidatus Bandiella euplotis</name>
    <dbReference type="NCBI Taxonomy" id="1664265"/>
    <lineage>
        <taxon>Bacteria</taxon>
        <taxon>Pseudomonadati</taxon>
        <taxon>Pseudomonadota</taxon>
        <taxon>Alphaproteobacteria</taxon>
        <taxon>Rickettsiales</taxon>
        <taxon>Candidatus Midichloriaceae</taxon>
        <taxon>Candidatus Bandiella</taxon>
    </lineage>
</organism>
<dbReference type="RefSeq" id="WP_323733333.1">
    <property type="nucleotide sequence ID" value="NZ_CP110820.1"/>
</dbReference>